<evidence type="ECO:0000313" key="2">
    <source>
        <dbReference type="EMBL" id="OHT03971.1"/>
    </source>
</evidence>
<proteinExistence type="predicted"/>
<feature type="region of interest" description="Disordered" evidence="1">
    <location>
        <begin position="1"/>
        <end position="44"/>
    </location>
</feature>
<evidence type="ECO:0000256" key="1">
    <source>
        <dbReference type="SAM" id="MobiDB-lite"/>
    </source>
</evidence>
<feature type="region of interest" description="Disordered" evidence="1">
    <location>
        <begin position="416"/>
        <end position="439"/>
    </location>
</feature>
<accession>A0A1J4JYA3</accession>
<dbReference type="Proteomes" id="UP000179807">
    <property type="component" value="Unassembled WGS sequence"/>
</dbReference>
<dbReference type="InterPro" id="IPR051291">
    <property type="entry name" value="CIMAP"/>
</dbReference>
<dbReference type="RefSeq" id="XP_068357107.1">
    <property type="nucleotide sequence ID" value="XM_068506291.1"/>
</dbReference>
<gene>
    <name evidence="2" type="ORF">TRFO_28627</name>
</gene>
<protein>
    <submittedName>
        <fullName evidence="2">Uncharacterized protein</fullName>
    </submittedName>
</protein>
<feature type="region of interest" description="Disordered" evidence="1">
    <location>
        <begin position="352"/>
        <end position="372"/>
    </location>
</feature>
<reference evidence="2" key="1">
    <citation type="submission" date="2016-10" db="EMBL/GenBank/DDBJ databases">
        <authorList>
            <person name="Benchimol M."/>
            <person name="Almeida L.G."/>
            <person name="Vasconcelos A.T."/>
            <person name="Perreira-Neves A."/>
            <person name="Rosa I.A."/>
            <person name="Tasca T."/>
            <person name="Bogo M.R."/>
            <person name="de Souza W."/>
        </authorList>
    </citation>
    <scope>NUCLEOTIDE SEQUENCE [LARGE SCALE GENOMIC DNA]</scope>
    <source>
        <strain evidence="2">K</strain>
    </source>
</reference>
<dbReference type="AlphaFoldDB" id="A0A1J4JYA3"/>
<evidence type="ECO:0000313" key="3">
    <source>
        <dbReference type="Proteomes" id="UP000179807"/>
    </source>
</evidence>
<dbReference type="Pfam" id="PF07004">
    <property type="entry name" value="SHIPPO-rpt"/>
    <property type="match status" value="3"/>
</dbReference>
<comment type="caution">
    <text evidence="2">The sequence shown here is derived from an EMBL/GenBank/DDBJ whole genome shotgun (WGS) entry which is preliminary data.</text>
</comment>
<dbReference type="PANTHER" id="PTHR21580:SF28">
    <property type="entry name" value="BOREALIN N-TERMINAL DOMAIN-CONTAINING PROTEIN-RELATED"/>
    <property type="match status" value="1"/>
</dbReference>
<dbReference type="VEuPathDB" id="TrichDB:TRFO_28627"/>
<dbReference type="GeneID" id="94840995"/>
<dbReference type="InterPro" id="IPR010736">
    <property type="entry name" value="SHIPPO-rpt"/>
</dbReference>
<feature type="region of interest" description="Disordered" evidence="1">
    <location>
        <begin position="101"/>
        <end position="133"/>
    </location>
</feature>
<name>A0A1J4JYA3_9EUKA</name>
<keyword evidence="3" id="KW-1185">Reference proteome</keyword>
<organism evidence="2 3">
    <name type="scientific">Tritrichomonas foetus</name>
    <dbReference type="NCBI Taxonomy" id="1144522"/>
    <lineage>
        <taxon>Eukaryota</taxon>
        <taxon>Metamonada</taxon>
        <taxon>Parabasalia</taxon>
        <taxon>Tritrichomonadida</taxon>
        <taxon>Tritrichomonadidae</taxon>
        <taxon>Tritrichomonas</taxon>
    </lineage>
</organism>
<dbReference type="EMBL" id="MLAK01000810">
    <property type="protein sequence ID" value="OHT03971.1"/>
    <property type="molecule type" value="Genomic_DNA"/>
</dbReference>
<dbReference type="PANTHER" id="PTHR21580">
    <property type="entry name" value="SHIPPO-1-RELATED"/>
    <property type="match status" value="1"/>
</dbReference>
<sequence length="470" mass="53146">MSITSTAPRNFHFDPPSTPETVGPGNYNHRGCFSPPKKSRIPFGTTTRRDLWNIPDGYEQVGPGAYDPKAVLRSPSCMANFQLESKRIYWEDNKMNVSPADHSPIKKWGKNRPKTGLNNRPKLKSIFPPPIPPKPELPGPGAYNLINDEVENKNACPFFISKSPQREPARYNGIPGPGAYGELSNLSNRLPSPAFKSREKRKIFNNPINDCTMREHFAWMPEVFEGRPFGANAARELDWQTPGKESPGPDVHADLKPKKFEKQHHPFGSDRITYPESYAKNPGPGFYEKDDKPYVKSKLPSFTKAERPELWGIKITPSPGQYEPNIDERIENCVKIRTASPAFKDRSERYGFMVDKQPNPGPGGYYANKPGKKHYSKLPRDARFREDNFCGPDKMNDAPSPANYTVETEATRKRIPGGAKINGGRFDKGPKNTKVGPGRYGVVECDMMKQSYNVMFDPEFKRKSEMKKLY</sequence>